<dbReference type="WBParaSite" id="nRc.2.0.1.t20830-RA">
    <property type="protein sequence ID" value="nRc.2.0.1.t20830-RA"/>
    <property type="gene ID" value="nRc.2.0.1.g20830"/>
</dbReference>
<reference evidence="2" key="1">
    <citation type="submission" date="2022-11" db="UniProtKB">
        <authorList>
            <consortium name="WormBaseParasite"/>
        </authorList>
    </citation>
    <scope>IDENTIFICATION</scope>
</reference>
<dbReference type="Proteomes" id="UP000887565">
    <property type="component" value="Unplaced"/>
</dbReference>
<evidence type="ECO:0000313" key="1">
    <source>
        <dbReference type="Proteomes" id="UP000887565"/>
    </source>
</evidence>
<sequence length="137" mass="15410">MICVEDCVHLNYQIIQLNQSVLTRQHMENLMSCELAEASTTMSIYYHTILVVTSDPISPDFPRLLRVTSVFSIFCENLVESSKDLIKRSSSSSLTKAANSFNTFSLSALDIFLERDKPVGGKFGSYIWFFGGLLLLL</sequence>
<accession>A0A915J3X1</accession>
<proteinExistence type="predicted"/>
<organism evidence="1 2">
    <name type="scientific">Romanomermis culicivorax</name>
    <name type="common">Nematode worm</name>
    <dbReference type="NCBI Taxonomy" id="13658"/>
    <lineage>
        <taxon>Eukaryota</taxon>
        <taxon>Metazoa</taxon>
        <taxon>Ecdysozoa</taxon>
        <taxon>Nematoda</taxon>
        <taxon>Enoplea</taxon>
        <taxon>Dorylaimia</taxon>
        <taxon>Mermithida</taxon>
        <taxon>Mermithoidea</taxon>
        <taxon>Mermithidae</taxon>
        <taxon>Romanomermis</taxon>
    </lineage>
</organism>
<protein>
    <submittedName>
        <fullName evidence="2">Uncharacterized protein</fullName>
    </submittedName>
</protein>
<dbReference type="AlphaFoldDB" id="A0A915J3X1"/>
<name>A0A915J3X1_ROMCU</name>
<keyword evidence="1" id="KW-1185">Reference proteome</keyword>
<evidence type="ECO:0000313" key="2">
    <source>
        <dbReference type="WBParaSite" id="nRc.2.0.1.t20830-RA"/>
    </source>
</evidence>